<reference evidence="2" key="2">
    <citation type="journal article" date="2019" name="Mol. Plant Microbe Interact.">
        <title>Genome sequence resources for four phytopathogenic fungi from the Colletotrichum orbiculare species complex.</title>
        <authorList>
            <person name="Gan P."/>
            <person name="Tsushima A."/>
            <person name="Narusaka M."/>
            <person name="Narusaka Y."/>
            <person name="Takano Y."/>
            <person name="Kubo Y."/>
            <person name="Shirasu K."/>
        </authorList>
    </citation>
    <scope>GENOME REANNOTATION</scope>
    <source>
        <strain evidence="2">104-T / ATCC 96160 / CBS 514.97 / LARS 414 / MAFF 240422</strain>
    </source>
</reference>
<dbReference type="Gene3D" id="3.30.70.100">
    <property type="match status" value="1"/>
</dbReference>
<organism evidence="1 2">
    <name type="scientific">Colletotrichum orbiculare (strain 104-T / ATCC 96160 / CBS 514.97 / LARS 414 / MAFF 240422)</name>
    <name type="common">Cucumber anthracnose fungus</name>
    <name type="synonym">Colletotrichum lagenarium</name>
    <dbReference type="NCBI Taxonomy" id="1213857"/>
    <lineage>
        <taxon>Eukaryota</taxon>
        <taxon>Fungi</taxon>
        <taxon>Dikarya</taxon>
        <taxon>Ascomycota</taxon>
        <taxon>Pezizomycotina</taxon>
        <taxon>Sordariomycetes</taxon>
        <taxon>Hypocreomycetidae</taxon>
        <taxon>Glomerellales</taxon>
        <taxon>Glomerellaceae</taxon>
        <taxon>Colletotrichum</taxon>
        <taxon>Colletotrichum orbiculare species complex</taxon>
    </lineage>
</organism>
<dbReference type="InterPro" id="IPR011008">
    <property type="entry name" value="Dimeric_a/b-barrel"/>
</dbReference>
<comment type="caution">
    <text evidence="1">The sequence shown here is derived from an EMBL/GenBank/DDBJ whole genome shotgun (WGS) entry which is preliminary data.</text>
</comment>
<protein>
    <recommendedName>
        <fullName evidence="3">ABM domain-containing protein</fullName>
    </recommendedName>
</protein>
<dbReference type="OrthoDB" id="3830579at2759"/>
<proteinExistence type="predicted"/>
<sequence>MESSTQLSTMNAVTERVIIPVKGGVNDWKEQLKFMLQSLQRQPGHLRTRWGPWLDDAQRLELLTAWSDTQASGAWKRSSDYADAMSRFAPVLNGRPASCVLQFRPYIPQAVVNSPIVETLTFEDCREPEERMREVVERAKTMPGCNGVASGFSLAGAGAGMGDSSSGGSGSGGGGGGGRGGGGRIFVAAIGWRSIEASRAANKDTGVAFVRGAVSISGLFLIVGILLSSRPSSNDGSKTDCQRHLDGTPLAWSDTISTTWEISGEDRAVGEGFSSAGEVCFQRVQLKDTHSLIRNKFRWFPVITHLIEKPC</sequence>
<keyword evidence="2" id="KW-1185">Reference proteome</keyword>
<dbReference type="Proteomes" id="UP000014480">
    <property type="component" value="Unassembled WGS sequence"/>
</dbReference>
<dbReference type="STRING" id="1213857.A0A484FHC7"/>
<name>A0A484FHC7_COLOR</name>
<gene>
    <name evidence="1" type="ORF">Cob_v009177</name>
</gene>
<evidence type="ECO:0000313" key="2">
    <source>
        <dbReference type="Proteomes" id="UP000014480"/>
    </source>
</evidence>
<reference evidence="2" key="1">
    <citation type="journal article" date="2013" name="New Phytol.">
        <title>Comparative genomic and transcriptomic analyses reveal the hemibiotrophic stage shift of Colletotrichum fungi.</title>
        <authorList>
            <person name="Gan P."/>
            <person name="Ikeda K."/>
            <person name="Irieda H."/>
            <person name="Narusaka M."/>
            <person name="O'Connell R.J."/>
            <person name="Narusaka Y."/>
            <person name="Takano Y."/>
            <person name="Kubo Y."/>
            <person name="Shirasu K."/>
        </authorList>
    </citation>
    <scope>NUCLEOTIDE SEQUENCE [LARGE SCALE GENOMIC DNA]</scope>
    <source>
        <strain evidence="2">104-T / ATCC 96160 / CBS 514.97 / LARS 414 / MAFF 240422</strain>
    </source>
</reference>
<accession>A0A484FHC7</accession>
<evidence type="ECO:0000313" key="1">
    <source>
        <dbReference type="EMBL" id="TDZ17849.1"/>
    </source>
</evidence>
<dbReference type="AlphaFoldDB" id="A0A484FHC7"/>
<evidence type="ECO:0008006" key="3">
    <source>
        <dbReference type="Google" id="ProtNLM"/>
    </source>
</evidence>
<dbReference type="EMBL" id="AMCV02000026">
    <property type="protein sequence ID" value="TDZ17849.1"/>
    <property type="molecule type" value="Genomic_DNA"/>
</dbReference>
<dbReference type="SUPFAM" id="SSF54909">
    <property type="entry name" value="Dimeric alpha+beta barrel"/>
    <property type="match status" value="1"/>
</dbReference>